<dbReference type="SUPFAM" id="SSF52540">
    <property type="entry name" value="P-loop containing nucleoside triphosphate hydrolases"/>
    <property type="match status" value="1"/>
</dbReference>
<dbReference type="SMART" id="SM00382">
    <property type="entry name" value="AAA"/>
    <property type="match status" value="1"/>
</dbReference>
<dbReference type="Gene3D" id="3.40.50.300">
    <property type="entry name" value="P-loop containing nucleotide triphosphate hydrolases"/>
    <property type="match status" value="1"/>
</dbReference>
<dbReference type="RefSeq" id="WP_100161358.1">
    <property type="nucleotide sequence ID" value="NZ_PGTB01000006.1"/>
</dbReference>
<protein>
    <submittedName>
        <fullName evidence="5">ABC transporter ATP-binding protein</fullName>
    </submittedName>
</protein>
<proteinExistence type="predicted"/>
<dbReference type="InterPro" id="IPR027417">
    <property type="entry name" value="P-loop_NTPase"/>
</dbReference>
<keyword evidence="1" id="KW-0813">Transport</keyword>
<dbReference type="InterPro" id="IPR003439">
    <property type="entry name" value="ABC_transporter-like_ATP-bd"/>
</dbReference>
<keyword evidence="2" id="KW-0547">Nucleotide-binding</keyword>
<dbReference type="Pfam" id="PF00005">
    <property type="entry name" value="ABC_tran"/>
    <property type="match status" value="1"/>
</dbReference>
<dbReference type="GO" id="GO:0005886">
    <property type="term" value="C:plasma membrane"/>
    <property type="evidence" value="ECO:0007669"/>
    <property type="project" value="TreeGrafter"/>
</dbReference>
<dbReference type="GO" id="GO:0016887">
    <property type="term" value="F:ATP hydrolysis activity"/>
    <property type="evidence" value="ECO:0007669"/>
    <property type="project" value="InterPro"/>
</dbReference>
<evidence type="ECO:0000313" key="6">
    <source>
        <dbReference type="Proteomes" id="UP000231553"/>
    </source>
</evidence>
<evidence type="ECO:0000259" key="4">
    <source>
        <dbReference type="PROSITE" id="PS50893"/>
    </source>
</evidence>
<evidence type="ECO:0000313" key="5">
    <source>
        <dbReference type="EMBL" id="PJE37993.1"/>
    </source>
</evidence>
<feature type="domain" description="ABC transporter" evidence="4">
    <location>
        <begin position="6"/>
        <end position="247"/>
    </location>
</feature>
<sequence length="248" mass="26981">MSKPLLIARDLEVAFGGVKAADGVNLTINEGEFVAIIGPNGSGKTTFLNLCTGYVRPVAGEVILRDMPITSLPPRRIARQGIARAFQIPQLFTDQTVLENVMLAIAAHRGIWQALNPLDRPDYRAEAMELLDLLGLAEQAGTLAGTLPEGLRKLADVTVAMALQPMLLLLDEPTSGVSALERFQLMETLMTAMRSRGMTALFVEHDMEIVEKYADRVVVWDSGQVLAEGAADVVMKDPRVLERVVGME</sequence>
<dbReference type="InterPro" id="IPR051120">
    <property type="entry name" value="ABC_AA/LPS_Transport"/>
</dbReference>
<dbReference type="CDD" id="cd03219">
    <property type="entry name" value="ABC_Mj1267_LivG_branched"/>
    <property type="match status" value="1"/>
</dbReference>
<accession>A0A2M8J5E4</accession>
<keyword evidence="3 5" id="KW-0067">ATP-binding</keyword>
<organism evidence="5 6">
    <name type="scientific">Pseudooceanicola lipolyticus</name>
    <dbReference type="NCBI Taxonomy" id="2029104"/>
    <lineage>
        <taxon>Bacteria</taxon>
        <taxon>Pseudomonadati</taxon>
        <taxon>Pseudomonadota</taxon>
        <taxon>Alphaproteobacteria</taxon>
        <taxon>Rhodobacterales</taxon>
        <taxon>Paracoccaceae</taxon>
        <taxon>Pseudooceanicola</taxon>
    </lineage>
</organism>
<dbReference type="OrthoDB" id="9806149at2"/>
<dbReference type="PANTHER" id="PTHR45772:SF9">
    <property type="entry name" value="CONSERVED COMPONENT OF ABC TRANSPORTER FOR NATURAL AMINO ACIDS"/>
    <property type="match status" value="1"/>
</dbReference>
<dbReference type="PROSITE" id="PS50893">
    <property type="entry name" value="ABC_TRANSPORTER_2"/>
    <property type="match status" value="1"/>
</dbReference>
<evidence type="ECO:0000256" key="1">
    <source>
        <dbReference type="ARBA" id="ARBA00022448"/>
    </source>
</evidence>
<name>A0A2M8J5E4_9RHOB</name>
<dbReference type="AlphaFoldDB" id="A0A2M8J5E4"/>
<dbReference type="Proteomes" id="UP000231553">
    <property type="component" value="Unassembled WGS sequence"/>
</dbReference>
<dbReference type="InterPro" id="IPR003593">
    <property type="entry name" value="AAA+_ATPase"/>
</dbReference>
<keyword evidence="6" id="KW-1185">Reference proteome</keyword>
<evidence type="ECO:0000256" key="2">
    <source>
        <dbReference type="ARBA" id="ARBA00022741"/>
    </source>
</evidence>
<dbReference type="GO" id="GO:0005524">
    <property type="term" value="F:ATP binding"/>
    <property type="evidence" value="ECO:0007669"/>
    <property type="project" value="UniProtKB-KW"/>
</dbReference>
<evidence type="ECO:0000256" key="3">
    <source>
        <dbReference type="ARBA" id="ARBA00022840"/>
    </source>
</evidence>
<dbReference type="EMBL" id="PGTB01000006">
    <property type="protein sequence ID" value="PJE37993.1"/>
    <property type="molecule type" value="Genomic_DNA"/>
</dbReference>
<dbReference type="PANTHER" id="PTHR45772">
    <property type="entry name" value="CONSERVED COMPONENT OF ABC TRANSPORTER FOR NATURAL AMINO ACIDS-RELATED"/>
    <property type="match status" value="1"/>
</dbReference>
<gene>
    <name evidence="5" type="ORF">CVM52_04250</name>
</gene>
<comment type="caution">
    <text evidence="5">The sequence shown here is derived from an EMBL/GenBank/DDBJ whole genome shotgun (WGS) entry which is preliminary data.</text>
</comment>
<reference evidence="5 6" key="1">
    <citation type="journal article" date="2018" name="Int. J. Syst. Evol. Microbiol.">
        <title>Pseudooceanicola lipolyticus sp. nov., a marine alphaproteobacterium, reclassification of Oceanicola flagellatus as Pseudooceanicola flagellatus comb. nov. and emended description of the genus Pseudooceanicola.</title>
        <authorList>
            <person name="Huang M.-M."/>
            <person name="Guo L.-L."/>
            <person name="Wu Y.-H."/>
            <person name="Lai Q.-L."/>
            <person name="Shao Z.-Z."/>
            <person name="Wang C.-S."/>
            <person name="Wu M."/>
            <person name="Xu X.-W."/>
        </authorList>
    </citation>
    <scope>NUCLEOTIDE SEQUENCE [LARGE SCALE GENOMIC DNA]</scope>
    <source>
        <strain evidence="5 6">157</strain>
    </source>
</reference>